<feature type="region of interest" description="Disordered" evidence="1">
    <location>
        <begin position="1"/>
        <end position="20"/>
    </location>
</feature>
<sequence length="437" mass="47609">MRPNSPPDNGGNDPPPFPTLFQMAEHLFSSLGVQTPTQAVSWPSEWSDSNSNPNRPDPFEAWFRSFFSWPGHNSPPLGTDTNVPFDQTSQNNAQPFSTLQGGFPLGSQGEDSLQSTKALRNIILKPKPTSSTSPPQLDEQQPYPSSTPTGPNSYFQLFNHGLDQWSTLLQQLLTPSDGPTSQNEGFTGTFNSTVTTVVQNEDGTINRTTRTTDETGQETVTTSRLDSHGRLLDSAQESNGPLRPVSPDATPIDHNAILRSPSGSDSDSISHASSWPAVTPQNTFGNPFGFPMESLFSTLFDNRNFGSAFPKDALDPMAPISPNVTPASEGTPDNASQVKGSPTPTQTPQTQYSYVSVRTIYNPDGSVEHRRTTRRPDGTQEVFTSREDRSVLENSVDNGIRPISQGSADFSTRETNSSDKVSSDGGWLDRLKHLFRS</sequence>
<dbReference type="AlphaFoldDB" id="A0A9W8B0D4"/>
<evidence type="ECO:0000313" key="2">
    <source>
        <dbReference type="EMBL" id="KAJ1969866.1"/>
    </source>
</evidence>
<protein>
    <submittedName>
        <fullName evidence="2">Uncharacterized protein</fullName>
    </submittedName>
</protein>
<name>A0A9W8B0D4_9FUNG</name>
<feature type="compositionally biased region" description="Polar residues" evidence="1">
    <location>
        <begin position="404"/>
        <end position="420"/>
    </location>
</feature>
<dbReference type="OrthoDB" id="5654003at2759"/>
<organism evidence="2 3">
    <name type="scientific">Dispira parvispora</name>
    <dbReference type="NCBI Taxonomy" id="1520584"/>
    <lineage>
        <taxon>Eukaryota</taxon>
        <taxon>Fungi</taxon>
        <taxon>Fungi incertae sedis</taxon>
        <taxon>Zoopagomycota</taxon>
        <taxon>Kickxellomycotina</taxon>
        <taxon>Dimargaritomycetes</taxon>
        <taxon>Dimargaritales</taxon>
        <taxon>Dimargaritaceae</taxon>
        <taxon>Dispira</taxon>
    </lineage>
</organism>
<keyword evidence="3" id="KW-1185">Reference proteome</keyword>
<feature type="region of interest" description="Disordered" evidence="1">
    <location>
        <begin position="207"/>
        <end position="251"/>
    </location>
</feature>
<dbReference type="EMBL" id="JANBPY010000017">
    <property type="protein sequence ID" value="KAJ1969866.1"/>
    <property type="molecule type" value="Genomic_DNA"/>
</dbReference>
<gene>
    <name evidence="2" type="ORF">IWQ62_000343</name>
</gene>
<feature type="region of interest" description="Disordered" evidence="1">
    <location>
        <begin position="363"/>
        <end position="426"/>
    </location>
</feature>
<proteinExistence type="predicted"/>
<feature type="compositionally biased region" description="Low complexity" evidence="1">
    <location>
        <begin position="125"/>
        <end position="135"/>
    </location>
</feature>
<evidence type="ECO:0000313" key="3">
    <source>
        <dbReference type="Proteomes" id="UP001150925"/>
    </source>
</evidence>
<feature type="region of interest" description="Disordered" evidence="1">
    <location>
        <begin position="125"/>
        <end position="153"/>
    </location>
</feature>
<dbReference type="Proteomes" id="UP001150925">
    <property type="component" value="Unassembled WGS sequence"/>
</dbReference>
<feature type="compositionally biased region" description="Low complexity" evidence="1">
    <location>
        <begin position="342"/>
        <end position="351"/>
    </location>
</feature>
<reference evidence="2" key="1">
    <citation type="submission" date="2022-07" db="EMBL/GenBank/DDBJ databases">
        <title>Phylogenomic reconstructions and comparative analyses of Kickxellomycotina fungi.</title>
        <authorList>
            <person name="Reynolds N.K."/>
            <person name="Stajich J.E."/>
            <person name="Barry K."/>
            <person name="Grigoriev I.V."/>
            <person name="Crous P."/>
            <person name="Smith M.E."/>
        </authorList>
    </citation>
    <scope>NUCLEOTIDE SEQUENCE</scope>
    <source>
        <strain evidence="2">RSA 1196</strain>
    </source>
</reference>
<accession>A0A9W8B0D4</accession>
<comment type="caution">
    <text evidence="2">The sequence shown here is derived from an EMBL/GenBank/DDBJ whole genome shotgun (WGS) entry which is preliminary data.</text>
</comment>
<feature type="compositionally biased region" description="Polar residues" evidence="1">
    <location>
        <begin position="138"/>
        <end position="153"/>
    </location>
</feature>
<feature type="compositionally biased region" description="Basic and acidic residues" evidence="1">
    <location>
        <begin position="366"/>
        <end position="391"/>
    </location>
</feature>
<feature type="region of interest" description="Disordered" evidence="1">
    <location>
        <begin position="316"/>
        <end position="351"/>
    </location>
</feature>
<feature type="compositionally biased region" description="Polar residues" evidence="1">
    <location>
        <begin position="322"/>
        <end position="340"/>
    </location>
</feature>
<evidence type="ECO:0000256" key="1">
    <source>
        <dbReference type="SAM" id="MobiDB-lite"/>
    </source>
</evidence>